<evidence type="ECO:0000313" key="1">
    <source>
        <dbReference type="EMBL" id="PMD26037.1"/>
    </source>
</evidence>
<sequence>MTNPHCYLKSLSPELLLPILSHLPDLHSLDSLLRASPALYRVFDSQSGTIFKTVLAITVYCPQSSRFQKISSDTKRRRIDGSLHDGAIRPRAGHRTYQQSLYMNFSLQTGNSNALPSDVSSIISISSDHYGPSIQLNSPSTTPYAEVFADYFGP</sequence>
<dbReference type="EMBL" id="KZ613469">
    <property type="protein sequence ID" value="PMD26037.1"/>
    <property type="molecule type" value="Genomic_DNA"/>
</dbReference>
<reference evidence="1 2" key="1">
    <citation type="submission" date="2016-05" db="EMBL/GenBank/DDBJ databases">
        <title>A degradative enzymes factory behind the ericoid mycorrhizal symbiosis.</title>
        <authorList>
            <consortium name="DOE Joint Genome Institute"/>
            <person name="Martino E."/>
            <person name="Morin E."/>
            <person name="Grelet G."/>
            <person name="Kuo A."/>
            <person name="Kohler A."/>
            <person name="Daghino S."/>
            <person name="Barry K."/>
            <person name="Choi C."/>
            <person name="Cichocki N."/>
            <person name="Clum A."/>
            <person name="Copeland A."/>
            <person name="Hainaut M."/>
            <person name="Haridas S."/>
            <person name="Labutti K."/>
            <person name="Lindquist E."/>
            <person name="Lipzen A."/>
            <person name="Khouja H.-R."/>
            <person name="Murat C."/>
            <person name="Ohm R."/>
            <person name="Olson A."/>
            <person name="Spatafora J."/>
            <person name="Veneault-Fourrey C."/>
            <person name="Henrissat B."/>
            <person name="Grigoriev I."/>
            <person name="Martin F."/>
            <person name="Perotto S."/>
        </authorList>
    </citation>
    <scope>NUCLEOTIDE SEQUENCE [LARGE SCALE GENOMIC DNA]</scope>
    <source>
        <strain evidence="1 2">UAMH 7357</strain>
    </source>
</reference>
<proteinExistence type="predicted"/>
<evidence type="ECO:0000313" key="2">
    <source>
        <dbReference type="Proteomes" id="UP000235672"/>
    </source>
</evidence>
<dbReference type="AlphaFoldDB" id="A0A2J6QIE9"/>
<protein>
    <recommendedName>
        <fullName evidence="3">F-box domain-containing protein</fullName>
    </recommendedName>
</protein>
<name>A0A2J6QIE9_9HELO</name>
<keyword evidence="2" id="KW-1185">Reference proteome</keyword>
<accession>A0A2J6QIE9</accession>
<gene>
    <name evidence="1" type="ORF">NA56DRAFT_745018</name>
</gene>
<evidence type="ECO:0008006" key="3">
    <source>
        <dbReference type="Google" id="ProtNLM"/>
    </source>
</evidence>
<organism evidence="1 2">
    <name type="scientific">Hyaloscypha hepaticicola</name>
    <dbReference type="NCBI Taxonomy" id="2082293"/>
    <lineage>
        <taxon>Eukaryota</taxon>
        <taxon>Fungi</taxon>
        <taxon>Dikarya</taxon>
        <taxon>Ascomycota</taxon>
        <taxon>Pezizomycotina</taxon>
        <taxon>Leotiomycetes</taxon>
        <taxon>Helotiales</taxon>
        <taxon>Hyaloscyphaceae</taxon>
        <taxon>Hyaloscypha</taxon>
    </lineage>
</organism>
<dbReference type="Proteomes" id="UP000235672">
    <property type="component" value="Unassembled WGS sequence"/>
</dbReference>